<dbReference type="AlphaFoldDB" id="A0A7C8HD91"/>
<keyword evidence="3" id="KW-1185">Reference proteome</keyword>
<organism evidence="2 3">
    <name type="scientific">Defluviitalea raffinosedens</name>
    <dbReference type="NCBI Taxonomy" id="1450156"/>
    <lineage>
        <taxon>Bacteria</taxon>
        <taxon>Bacillati</taxon>
        <taxon>Bacillota</taxon>
        <taxon>Clostridia</taxon>
        <taxon>Lachnospirales</taxon>
        <taxon>Defluviitaleaceae</taxon>
        <taxon>Defluviitalea</taxon>
    </lineage>
</organism>
<proteinExistence type="predicted"/>
<evidence type="ECO:0000313" key="3">
    <source>
        <dbReference type="Proteomes" id="UP000483018"/>
    </source>
</evidence>
<dbReference type="OrthoDB" id="1909053at2"/>
<evidence type="ECO:0000256" key="1">
    <source>
        <dbReference type="SAM" id="MobiDB-lite"/>
    </source>
</evidence>
<dbReference type="EMBL" id="WSLF01000016">
    <property type="protein sequence ID" value="KAE9629822.1"/>
    <property type="molecule type" value="Genomic_DNA"/>
</dbReference>
<evidence type="ECO:0000313" key="2">
    <source>
        <dbReference type="EMBL" id="KAE9629822.1"/>
    </source>
</evidence>
<protein>
    <recommendedName>
        <fullName evidence="4">Carboxypeptidase regulatory-like domain-containing protein</fullName>
    </recommendedName>
</protein>
<comment type="caution">
    <text evidence="2">The sequence shown here is derived from an EMBL/GenBank/DDBJ whole genome shotgun (WGS) entry which is preliminary data.</text>
</comment>
<reference evidence="2 3" key="1">
    <citation type="submission" date="2019-12" db="EMBL/GenBank/DDBJ databases">
        <title>Defluviitalea raffinosedens, isolated from a biogas fermenter, genome sequencing and characterization.</title>
        <authorList>
            <person name="Rettenmaier R."/>
            <person name="Schneider M."/>
            <person name="Neuhaus K."/>
            <person name="Liebl W."/>
            <person name="Zverlov V."/>
        </authorList>
    </citation>
    <scope>NUCLEOTIDE SEQUENCE [LARGE SCALE GENOMIC DNA]</scope>
    <source>
        <strain evidence="2 3">249c-K6</strain>
    </source>
</reference>
<accession>A0A7C8HD91</accession>
<evidence type="ECO:0008006" key="4">
    <source>
        <dbReference type="Google" id="ProtNLM"/>
    </source>
</evidence>
<dbReference type="Proteomes" id="UP000483018">
    <property type="component" value="Unassembled WGS sequence"/>
</dbReference>
<feature type="compositionally biased region" description="Basic and acidic residues" evidence="1">
    <location>
        <begin position="1"/>
        <end position="10"/>
    </location>
</feature>
<name>A0A7C8HD91_9FIRM</name>
<feature type="region of interest" description="Disordered" evidence="1">
    <location>
        <begin position="1"/>
        <end position="29"/>
    </location>
</feature>
<sequence>MKIHKEYRGVKDRKKSPIEIVPREQTNTQENLQDMDQNQNVDVKPAQFVSVTVNNQIENFTGKITGYVYKERDEAYPYPINIILYFGNYRKYPIDQKVLDKNLEFAFEELPPGFYMIELNSDGQLLKRIPNIKILPNQNIHQSIILE</sequence>
<dbReference type="RefSeq" id="WP_158741555.1">
    <property type="nucleotide sequence ID" value="NZ_JAFBEP010000018.1"/>
</dbReference>
<gene>
    <name evidence="2" type="ORF">GND95_12865</name>
</gene>